<proteinExistence type="predicted"/>
<keyword evidence="2" id="KW-1185">Reference proteome</keyword>
<dbReference type="EMBL" id="JAIZAY010000004">
    <property type="protein sequence ID" value="KAJ8042750.1"/>
    <property type="molecule type" value="Genomic_DNA"/>
</dbReference>
<sequence>MGNFDMQKQYQKAITDLQNDFHSFRNVVTNAEENEGVRVPVERVCRAGVGVSFLNICCPCFRKKSKPPEQPHCHLEPEVQEAMQLFGKYSFLLH</sequence>
<accession>A0A9Q1HE88</accession>
<evidence type="ECO:0000313" key="2">
    <source>
        <dbReference type="Proteomes" id="UP001152320"/>
    </source>
</evidence>
<evidence type="ECO:0000313" key="1">
    <source>
        <dbReference type="EMBL" id="KAJ8042750.1"/>
    </source>
</evidence>
<dbReference type="AlphaFoldDB" id="A0A9Q1HE88"/>
<name>A0A9Q1HE88_HOLLE</name>
<gene>
    <name evidence="1" type="ORF">HOLleu_09595</name>
</gene>
<dbReference type="Proteomes" id="UP001152320">
    <property type="component" value="Chromosome 4"/>
</dbReference>
<comment type="caution">
    <text evidence="1">The sequence shown here is derived from an EMBL/GenBank/DDBJ whole genome shotgun (WGS) entry which is preliminary data.</text>
</comment>
<protein>
    <submittedName>
        <fullName evidence="1">Uncharacterized protein</fullName>
    </submittedName>
</protein>
<organism evidence="1 2">
    <name type="scientific">Holothuria leucospilota</name>
    <name type="common">Black long sea cucumber</name>
    <name type="synonym">Mertensiothuria leucospilota</name>
    <dbReference type="NCBI Taxonomy" id="206669"/>
    <lineage>
        <taxon>Eukaryota</taxon>
        <taxon>Metazoa</taxon>
        <taxon>Echinodermata</taxon>
        <taxon>Eleutherozoa</taxon>
        <taxon>Echinozoa</taxon>
        <taxon>Holothuroidea</taxon>
        <taxon>Aspidochirotacea</taxon>
        <taxon>Aspidochirotida</taxon>
        <taxon>Holothuriidae</taxon>
        <taxon>Holothuria</taxon>
    </lineage>
</organism>
<reference evidence="1" key="1">
    <citation type="submission" date="2021-10" db="EMBL/GenBank/DDBJ databases">
        <title>Tropical sea cucumber genome reveals ecological adaptation and Cuvierian tubules defense mechanism.</title>
        <authorList>
            <person name="Chen T."/>
        </authorList>
    </citation>
    <scope>NUCLEOTIDE SEQUENCE</scope>
    <source>
        <strain evidence="1">Nanhai2018</strain>
        <tissue evidence="1">Muscle</tissue>
    </source>
</reference>